<keyword evidence="2" id="KW-1185">Reference proteome</keyword>
<dbReference type="VEuPathDB" id="FungiDB:BO72DRAFT_188379"/>
<protein>
    <submittedName>
        <fullName evidence="1">Uncharacterized protein</fullName>
    </submittedName>
</protein>
<name>A0A8G1RJ54_9EURO</name>
<dbReference type="AlphaFoldDB" id="A0A8G1RJ54"/>
<reference evidence="1 2" key="1">
    <citation type="submission" date="2018-02" db="EMBL/GenBank/DDBJ databases">
        <title>The genomes of Aspergillus section Nigri reveals drivers in fungal speciation.</title>
        <authorList>
            <consortium name="DOE Joint Genome Institute"/>
            <person name="Vesth T.C."/>
            <person name="Nybo J."/>
            <person name="Theobald S."/>
            <person name="Brandl J."/>
            <person name="Frisvad J.C."/>
            <person name="Nielsen K.F."/>
            <person name="Lyhne E.K."/>
            <person name="Kogle M.E."/>
            <person name="Kuo A."/>
            <person name="Riley R."/>
            <person name="Clum A."/>
            <person name="Nolan M."/>
            <person name="Lipzen A."/>
            <person name="Salamov A."/>
            <person name="Henrissat B."/>
            <person name="Wiebenga A."/>
            <person name="De vries R.P."/>
            <person name="Grigoriev I.V."/>
            <person name="Mortensen U.H."/>
            <person name="Andersen M.R."/>
            <person name="Baker S.E."/>
        </authorList>
    </citation>
    <scope>NUCLEOTIDE SEQUENCE [LARGE SCALE GENOMIC DNA]</scope>
    <source>
        <strain evidence="1 2">CBS 313.89</strain>
    </source>
</reference>
<dbReference type="Proteomes" id="UP000249789">
    <property type="component" value="Unassembled WGS sequence"/>
</dbReference>
<evidence type="ECO:0000313" key="1">
    <source>
        <dbReference type="EMBL" id="RAK74947.1"/>
    </source>
</evidence>
<gene>
    <name evidence="1" type="ORF">BO72DRAFT_188379</name>
</gene>
<evidence type="ECO:0000313" key="2">
    <source>
        <dbReference type="Proteomes" id="UP000249789"/>
    </source>
</evidence>
<organism evidence="1 2">
    <name type="scientific">Aspergillus fijiensis CBS 313.89</name>
    <dbReference type="NCBI Taxonomy" id="1448319"/>
    <lineage>
        <taxon>Eukaryota</taxon>
        <taxon>Fungi</taxon>
        <taxon>Dikarya</taxon>
        <taxon>Ascomycota</taxon>
        <taxon>Pezizomycotina</taxon>
        <taxon>Eurotiomycetes</taxon>
        <taxon>Eurotiomycetidae</taxon>
        <taxon>Eurotiales</taxon>
        <taxon>Aspergillaceae</taxon>
        <taxon>Aspergillus</taxon>
    </lineage>
</organism>
<accession>A0A8G1RJ54</accession>
<dbReference type="GeneID" id="63856847"/>
<dbReference type="EMBL" id="KZ824663">
    <property type="protein sequence ID" value="RAK74947.1"/>
    <property type="molecule type" value="Genomic_DNA"/>
</dbReference>
<dbReference type="RefSeq" id="XP_040798957.1">
    <property type="nucleotide sequence ID" value="XM_040939514.1"/>
</dbReference>
<proteinExistence type="predicted"/>
<sequence length="120" mass="13702">MQDCRARILSIGAVFFLTSGSIGAGTLVHWVLVVIVDYCWYVEPIRLTESGPQLVTRAPSDCLIMVGPPPIFRTHTIRRYDSRYTEGRDSDKRDLVDCPQRWPTYTHQVDRIHTSKLNAP</sequence>